<sequence length="123" mass="14225">MQSASLLDTINVYKQDQPNIKEIAKLQAQRMKLLKYQQGQLLLSNLLKPERSQPQGTPCFKNQPINDEISVVEQSSCIIRESVLANKDIIEGLREVMSQLQTESEDLKQDSQRMIKEEKWPRL</sequence>
<proteinExistence type="predicted"/>
<dbReference type="Proteomes" id="UP000785679">
    <property type="component" value="Unassembled WGS sequence"/>
</dbReference>
<name>A0A8J8NTK8_HALGN</name>
<evidence type="ECO:0000313" key="2">
    <source>
        <dbReference type="EMBL" id="TNV81727.1"/>
    </source>
</evidence>
<evidence type="ECO:0000256" key="1">
    <source>
        <dbReference type="SAM" id="MobiDB-lite"/>
    </source>
</evidence>
<dbReference type="EMBL" id="RRYP01005802">
    <property type="protein sequence ID" value="TNV81727.1"/>
    <property type="molecule type" value="Genomic_DNA"/>
</dbReference>
<evidence type="ECO:0000313" key="3">
    <source>
        <dbReference type="Proteomes" id="UP000785679"/>
    </source>
</evidence>
<accession>A0A8J8NTK8</accession>
<protein>
    <submittedName>
        <fullName evidence="2">Uncharacterized protein</fullName>
    </submittedName>
</protein>
<feature type="compositionally biased region" description="Basic and acidic residues" evidence="1">
    <location>
        <begin position="105"/>
        <end position="123"/>
    </location>
</feature>
<dbReference type="AlphaFoldDB" id="A0A8J8NTK8"/>
<comment type="caution">
    <text evidence="2">The sequence shown here is derived from an EMBL/GenBank/DDBJ whole genome shotgun (WGS) entry which is preliminary data.</text>
</comment>
<organism evidence="2 3">
    <name type="scientific">Halteria grandinella</name>
    <dbReference type="NCBI Taxonomy" id="5974"/>
    <lineage>
        <taxon>Eukaryota</taxon>
        <taxon>Sar</taxon>
        <taxon>Alveolata</taxon>
        <taxon>Ciliophora</taxon>
        <taxon>Intramacronucleata</taxon>
        <taxon>Spirotrichea</taxon>
        <taxon>Stichotrichia</taxon>
        <taxon>Sporadotrichida</taxon>
        <taxon>Halteriidae</taxon>
        <taxon>Halteria</taxon>
    </lineage>
</organism>
<gene>
    <name evidence="2" type="ORF">FGO68_gene4575</name>
</gene>
<keyword evidence="3" id="KW-1185">Reference proteome</keyword>
<feature type="region of interest" description="Disordered" evidence="1">
    <location>
        <begin position="102"/>
        <end position="123"/>
    </location>
</feature>
<reference evidence="2" key="1">
    <citation type="submission" date="2019-06" db="EMBL/GenBank/DDBJ databases">
        <authorList>
            <person name="Zheng W."/>
        </authorList>
    </citation>
    <scope>NUCLEOTIDE SEQUENCE</scope>
    <source>
        <strain evidence="2">QDHG01</strain>
    </source>
</reference>